<keyword evidence="2" id="KW-1015">Disulfide bond</keyword>
<evidence type="ECO:0000256" key="2">
    <source>
        <dbReference type="ARBA" id="ARBA00023157"/>
    </source>
</evidence>
<evidence type="ECO:0000313" key="6">
    <source>
        <dbReference type="EMBL" id="SNR51701.1"/>
    </source>
</evidence>
<dbReference type="OrthoDB" id="2582440at2"/>
<feature type="signal peptide" evidence="3">
    <location>
        <begin position="1"/>
        <end position="26"/>
    </location>
</feature>
<feature type="domain" description="Laminin G" evidence="4">
    <location>
        <begin position="749"/>
        <end position="877"/>
    </location>
</feature>
<dbReference type="GO" id="GO:0004553">
    <property type="term" value="F:hydrolase activity, hydrolyzing O-glycosyl compounds"/>
    <property type="evidence" value="ECO:0007669"/>
    <property type="project" value="UniProtKB-ARBA"/>
</dbReference>
<dbReference type="GO" id="GO:0005975">
    <property type="term" value="P:carbohydrate metabolic process"/>
    <property type="evidence" value="ECO:0007669"/>
    <property type="project" value="UniProtKB-ARBA"/>
</dbReference>
<evidence type="ECO:0000256" key="3">
    <source>
        <dbReference type="SAM" id="SignalP"/>
    </source>
</evidence>
<dbReference type="Gene3D" id="2.60.120.200">
    <property type="match status" value="1"/>
</dbReference>
<dbReference type="Pfam" id="PF13385">
    <property type="entry name" value="Laminin_G_3"/>
    <property type="match status" value="1"/>
</dbReference>
<organism evidence="6 7">
    <name type="scientific">Lutibacter flavus</name>
    <dbReference type="NCBI Taxonomy" id="691689"/>
    <lineage>
        <taxon>Bacteria</taxon>
        <taxon>Pseudomonadati</taxon>
        <taxon>Bacteroidota</taxon>
        <taxon>Flavobacteriia</taxon>
        <taxon>Flavobacteriales</taxon>
        <taxon>Flavobacteriaceae</taxon>
        <taxon>Lutibacter</taxon>
    </lineage>
</organism>
<dbReference type="Proteomes" id="UP000198412">
    <property type="component" value="Unassembled WGS sequence"/>
</dbReference>
<evidence type="ECO:0000259" key="5">
    <source>
        <dbReference type="SMART" id="SM00560"/>
    </source>
</evidence>
<dbReference type="Pfam" id="PF07610">
    <property type="entry name" value="DUF1573"/>
    <property type="match status" value="1"/>
</dbReference>
<dbReference type="InterPro" id="IPR006558">
    <property type="entry name" value="LamG-like"/>
</dbReference>
<dbReference type="InterPro" id="IPR013783">
    <property type="entry name" value="Ig-like_fold"/>
</dbReference>
<dbReference type="NCBIfam" id="TIGR04183">
    <property type="entry name" value="Por_Secre_tail"/>
    <property type="match status" value="1"/>
</dbReference>
<dbReference type="Gene3D" id="2.60.40.10">
    <property type="entry name" value="Immunoglobulins"/>
    <property type="match status" value="1"/>
</dbReference>
<evidence type="ECO:0000259" key="4">
    <source>
        <dbReference type="SMART" id="SM00282"/>
    </source>
</evidence>
<dbReference type="RefSeq" id="WP_089377692.1">
    <property type="nucleotide sequence ID" value="NZ_FZNX01000002.1"/>
</dbReference>
<dbReference type="EMBL" id="FZNX01000002">
    <property type="protein sequence ID" value="SNR51701.1"/>
    <property type="molecule type" value="Genomic_DNA"/>
</dbReference>
<sequence length="1628" mass="178503">MKKMRWRNILYIKVLSLFFFTFNGSAQNMSVSILGGSVVTQGSTISITAGNALTFQIINTAIGNCGTIRIQSVTLNNANFSISPSNLSENIKPNGCNGKHFLNFTITRNDSDCITDNTLVTINSSEGVFTFTLSVDRSPIISVLGGNPMADVNNGDTTTKAANGTYFGVVEEGFTQTRRFYISNTGSCALTITSITSSLGDFTITTPASLAYAIASGSSFYFDVTFLAPATAGANTSTISIASNDITANPFTFNISAEVFNFNIPGPGGITADFRLWLKTTRGVKVTGSNVYEWKDLGSNGKDASQPVSVNQPTYIDAAASNINFNPVIKFENNGSSIEQYMYNANNGFYSQDIFIVMIPDVPISSNTSRNTIFGGLSTGGTGDITGVGFGNYSSRLTNEILTYSQNFETTGNFNAQAEISTSKTYTNAGIINVRNNANPVTAQELLYNSNLLTTSSIDDISYANVGSIDPGPPSIVLGTKYWIGRNLDVQGSLNGRVAEIMTFAERVPDTDRPKIETYLAIKYGITLGSSTQAEKDYSNSFGTKIWDISLNAGYNYNIAGIGRDSISDLNQKQSKSLNETNEITIGLGLIFDTNSKNTNEFKKDGDFLVWGCDNGAFSGANVNTVTIAAGITTSLTRIDRKWKIVESKENIQGDVENIFVSIPSDAFSSFSKNSDEEYVLIVSDTENFQDTDIIDVIPLKSDGGANLQTWYDFDDTKFFTFGKAPKLAGNRSMNIGSEDYLVGEYNLNLNINSFTISAWVKSAPIANWRTILAKGNKLQLRLNSANKIEVMVDDDITPRFISNMILNDSKWHQITFVYNSGSIFLYVDGILDKSVQGVEPPSPNFNRFSVGAIYIDKNNIINPFLGEIDEIYVWDIGLTQNQVRYLMNQEIEKVTGDLVSGKVIPKNIINNEVITIPWSDLRAYYDFNSFYGSTVEGLTDARNFLRLKYLTKDKEIVDSQTAPLPYFSVADGAWDETSTWANNGSQNLPHSIGLDGTNIDWNIVETSHNISSGNRDIALLGLILTGGKITIANATDPLDETNGGQGLTVSHYLELDGVIDLVGESQLIQREGSTLDIDSGGYIERDQQGTANSFNYNYWSSSVGPISGNTGARGTGIESVNNAHTIGYVGATQGFLFDGYISGTPKTINFQTPYAAADAGPTSPITVSSYWLWKYNGIHDDYDSWVKINETTNLEAGEGYTMKGASGNVAITTQQNYVFKGKPNNGDITLAIAPGNDRLIGNPYPSSLDADEFILDNIKENINFNDGRNTKNVFNGALYFWHHFGQENSHILAEYVGGYATYTLMGGTEAYSTDELINNSTPLVGGGKVPERYIPPNQGFFVNATLDVAVDSTTTTVDGGNIVFKNSQRVFVREGYTGTNDGALFFKSNVKSKTKETKKIGDIRAKIRLKFNSPKGFQRQLLVGVDEFATNNFDIGYDALIADLGKEDLFWTFNGGKFVIQGVNNFNEDQELPLGLKLEVDGLAVIKIDALENIDESVKLYIKDKLTGETHQINSKHFEINLVAGEYLDRFSLVFQPRLKTLEEIELEEGIHIFMNNPIDELQIKRIIDTELININLYNYLGQNMRTWNSNIKGRNISLPINNLSTGVYFIQINTINGSINKKIIIE</sequence>
<accession>A0A238WZA4</accession>
<dbReference type="InterPro" id="IPR011467">
    <property type="entry name" value="DUF1573"/>
</dbReference>
<gene>
    <name evidence="6" type="ORF">SAMN04488111_1366</name>
</gene>
<dbReference type="InterPro" id="IPR058515">
    <property type="entry name" value="DUF8202"/>
</dbReference>
<dbReference type="SMART" id="SM00282">
    <property type="entry name" value="LamG"/>
    <property type="match status" value="1"/>
</dbReference>
<keyword evidence="1 3" id="KW-0732">Signal</keyword>
<dbReference type="InterPro" id="IPR001791">
    <property type="entry name" value="Laminin_G"/>
</dbReference>
<proteinExistence type="predicted"/>
<dbReference type="InterPro" id="IPR013320">
    <property type="entry name" value="ConA-like_dom_sf"/>
</dbReference>
<dbReference type="Pfam" id="PF26628">
    <property type="entry name" value="DUF8202"/>
    <property type="match status" value="1"/>
</dbReference>
<keyword evidence="7" id="KW-1185">Reference proteome</keyword>
<reference evidence="7" key="1">
    <citation type="submission" date="2017-06" db="EMBL/GenBank/DDBJ databases">
        <authorList>
            <person name="Varghese N."/>
            <person name="Submissions S."/>
        </authorList>
    </citation>
    <scope>NUCLEOTIDE SEQUENCE [LARGE SCALE GENOMIC DNA]</scope>
    <source>
        <strain evidence="7">DSM 27993</strain>
    </source>
</reference>
<protein>
    <submittedName>
        <fullName evidence="6">Por secretion system C-terminal sorting domain-containing protein</fullName>
    </submittedName>
</protein>
<evidence type="ECO:0000313" key="7">
    <source>
        <dbReference type="Proteomes" id="UP000198412"/>
    </source>
</evidence>
<dbReference type="Pfam" id="PF18962">
    <property type="entry name" value="Por_Secre_tail"/>
    <property type="match status" value="1"/>
</dbReference>
<dbReference type="SUPFAM" id="SSF49899">
    <property type="entry name" value="Concanavalin A-like lectins/glucanases"/>
    <property type="match status" value="1"/>
</dbReference>
<feature type="domain" description="LamG-like jellyroll fold" evidence="5">
    <location>
        <begin position="753"/>
        <end position="882"/>
    </location>
</feature>
<dbReference type="InterPro" id="IPR026444">
    <property type="entry name" value="Secre_tail"/>
</dbReference>
<dbReference type="SMART" id="SM00560">
    <property type="entry name" value="LamGL"/>
    <property type="match status" value="1"/>
</dbReference>
<name>A0A238WZA4_9FLAO</name>
<feature type="chain" id="PRO_5013303087" evidence="3">
    <location>
        <begin position="27"/>
        <end position="1628"/>
    </location>
</feature>
<evidence type="ECO:0000256" key="1">
    <source>
        <dbReference type="ARBA" id="ARBA00022729"/>
    </source>
</evidence>